<accession>A0AAE0V5H0</accession>
<dbReference type="Proteomes" id="UP001274896">
    <property type="component" value="Unassembled WGS sequence"/>
</dbReference>
<protein>
    <submittedName>
        <fullName evidence="1">Uncharacterized protein</fullName>
    </submittedName>
</protein>
<proteinExistence type="predicted"/>
<dbReference type="EMBL" id="JAUCMX010000008">
    <property type="protein sequence ID" value="KAK3538122.1"/>
    <property type="molecule type" value="Genomic_DNA"/>
</dbReference>
<evidence type="ECO:0000313" key="2">
    <source>
        <dbReference type="Proteomes" id="UP001274896"/>
    </source>
</evidence>
<sequence length="469" mass="55695">VNFQRRWNLRRRKECFITGQHVSLQGLKERKSRDKMAEYLLNEIPPYPTPAEFWVSEVAHVTEESGFEGILESEQFSPIAGELSWWGLKINEDEIKEAQKRYMDTNFLNEAQELDEQEPFLEKFTTSPPFQLEKSRYGNYRFTFPLTDLMERYKKQNCGGEDPVLRVHETITYRQEIMYTVLIHSPEDNERFGEYPLLEAKVAHATEETGFKGILESEEFNPPNSEFSWWDLKINKDEIKTAEKNYMERNIPSMAQELCEEKSFLEKFTTSPLFKLEESRYGNYRFTFPLTELMERYKKQNCGGEDPVLRVYGTMTYKQEIVYTVLIHSPEDNERFGEYPLLEASEWVRYQDGKIIWRAQAICETHWYQFISGEVQKPNDYEFYVWDQVSLVFHLPNSKALKIPREQLIEALKACEIANIDLSEYPGTKSKMQRYMEAKEEVSKLKIELKYEEKEEKDEDQKDEDEAKP</sequence>
<organism evidence="1 2">
    <name type="scientific">Hemibagrus guttatus</name>
    <dbReference type="NCBI Taxonomy" id="175788"/>
    <lineage>
        <taxon>Eukaryota</taxon>
        <taxon>Metazoa</taxon>
        <taxon>Chordata</taxon>
        <taxon>Craniata</taxon>
        <taxon>Vertebrata</taxon>
        <taxon>Euteleostomi</taxon>
        <taxon>Actinopterygii</taxon>
        <taxon>Neopterygii</taxon>
        <taxon>Teleostei</taxon>
        <taxon>Ostariophysi</taxon>
        <taxon>Siluriformes</taxon>
        <taxon>Bagridae</taxon>
        <taxon>Hemibagrus</taxon>
    </lineage>
</organism>
<feature type="non-terminal residue" evidence="1">
    <location>
        <position position="469"/>
    </location>
</feature>
<gene>
    <name evidence="1" type="ORF">QTP70_030296</name>
</gene>
<evidence type="ECO:0000313" key="1">
    <source>
        <dbReference type="EMBL" id="KAK3538122.1"/>
    </source>
</evidence>
<comment type="caution">
    <text evidence="1">The sequence shown here is derived from an EMBL/GenBank/DDBJ whole genome shotgun (WGS) entry which is preliminary data.</text>
</comment>
<keyword evidence="2" id="KW-1185">Reference proteome</keyword>
<reference evidence="1" key="1">
    <citation type="submission" date="2023-06" db="EMBL/GenBank/DDBJ databases">
        <title>Male Hemibagrus guttatus genome.</title>
        <authorList>
            <person name="Bian C."/>
        </authorList>
    </citation>
    <scope>NUCLEOTIDE SEQUENCE</scope>
    <source>
        <strain evidence="1">Male_cb2023</strain>
        <tissue evidence="1">Muscle</tissue>
    </source>
</reference>
<name>A0AAE0V5H0_9TELE</name>
<dbReference type="AlphaFoldDB" id="A0AAE0V5H0"/>